<dbReference type="CDD" id="cd07808">
    <property type="entry name" value="ASKHA_NBD_FGGY_EcXK-like"/>
    <property type="match status" value="1"/>
</dbReference>
<evidence type="ECO:0000256" key="1">
    <source>
        <dbReference type="ARBA" id="ARBA00009156"/>
    </source>
</evidence>
<evidence type="ECO:0000256" key="2">
    <source>
        <dbReference type="ARBA" id="ARBA00022629"/>
    </source>
</evidence>
<keyword evidence="2 9" id="KW-0859">Xylose metabolism</keyword>
<keyword evidence="13" id="KW-1185">Reference proteome</keyword>
<dbReference type="Pfam" id="PF00370">
    <property type="entry name" value="FGGY_N"/>
    <property type="match status" value="1"/>
</dbReference>
<dbReference type="PANTHER" id="PTHR43095">
    <property type="entry name" value="SUGAR KINASE"/>
    <property type="match status" value="1"/>
</dbReference>
<protein>
    <recommendedName>
        <fullName evidence="9">Xylulose kinase</fullName>
        <shortName evidence="9">Xylulokinase</shortName>
        <ecNumber evidence="9">2.7.1.17</ecNumber>
    </recommendedName>
</protein>
<evidence type="ECO:0000259" key="11">
    <source>
        <dbReference type="Pfam" id="PF02782"/>
    </source>
</evidence>
<gene>
    <name evidence="9" type="primary">xylB</name>
    <name evidence="12" type="ORF">AA81_13740</name>
</gene>
<accession>A0A2S5E8L7</accession>
<dbReference type="InterPro" id="IPR000577">
    <property type="entry name" value="Carb_kinase_FGGY"/>
</dbReference>
<dbReference type="EMBL" id="JALY01000354">
    <property type="protein sequence ID" value="POZ89520.1"/>
    <property type="molecule type" value="Genomic_DNA"/>
</dbReference>
<dbReference type="RefSeq" id="WP_103899375.1">
    <property type="nucleotide sequence ID" value="NZ_JALY01000354.1"/>
</dbReference>
<evidence type="ECO:0000259" key="10">
    <source>
        <dbReference type="Pfam" id="PF00370"/>
    </source>
</evidence>
<keyword evidence="3 8" id="KW-0808">Transferase</keyword>
<keyword evidence="7 9" id="KW-0119">Carbohydrate metabolism</keyword>
<keyword evidence="6 9" id="KW-0067">ATP-binding</keyword>
<dbReference type="InterPro" id="IPR043129">
    <property type="entry name" value="ATPase_NBD"/>
</dbReference>
<evidence type="ECO:0000256" key="8">
    <source>
        <dbReference type="RuleBase" id="RU003733"/>
    </source>
</evidence>
<evidence type="ECO:0000256" key="5">
    <source>
        <dbReference type="ARBA" id="ARBA00022777"/>
    </source>
</evidence>
<evidence type="ECO:0000256" key="9">
    <source>
        <dbReference type="RuleBase" id="RU364073"/>
    </source>
</evidence>
<dbReference type="GO" id="GO:0042732">
    <property type="term" value="P:D-xylose metabolic process"/>
    <property type="evidence" value="ECO:0007669"/>
    <property type="project" value="UniProtKB-KW"/>
</dbReference>
<feature type="domain" description="Carbohydrate kinase FGGY C-terminal" evidence="11">
    <location>
        <begin position="259"/>
        <end position="437"/>
    </location>
</feature>
<comment type="catalytic activity">
    <reaction evidence="9">
        <text>D-xylulose + ATP = D-xylulose 5-phosphate + ADP + H(+)</text>
        <dbReference type="Rhea" id="RHEA:10964"/>
        <dbReference type="ChEBI" id="CHEBI:15378"/>
        <dbReference type="ChEBI" id="CHEBI:17140"/>
        <dbReference type="ChEBI" id="CHEBI:30616"/>
        <dbReference type="ChEBI" id="CHEBI:57737"/>
        <dbReference type="ChEBI" id="CHEBI:456216"/>
        <dbReference type="EC" id="2.7.1.17"/>
    </reaction>
</comment>
<dbReference type="PROSITE" id="PS00445">
    <property type="entry name" value="FGGY_KINASES_2"/>
    <property type="match status" value="1"/>
</dbReference>
<evidence type="ECO:0000256" key="3">
    <source>
        <dbReference type="ARBA" id="ARBA00022679"/>
    </source>
</evidence>
<evidence type="ECO:0000313" key="13">
    <source>
        <dbReference type="Proteomes" id="UP000236950"/>
    </source>
</evidence>
<evidence type="ECO:0000313" key="12">
    <source>
        <dbReference type="EMBL" id="POZ89520.1"/>
    </source>
</evidence>
<feature type="domain" description="Carbohydrate kinase FGGY N-terminal" evidence="10">
    <location>
        <begin position="6"/>
        <end position="248"/>
    </location>
</feature>
<evidence type="ECO:0000256" key="6">
    <source>
        <dbReference type="ARBA" id="ARBA00022840"/>
    </source>
</evidence>
<dbReference type="GO" id="GO:0005997">
    <property type="term" value="P:xylulose metabolic process"/>
    <property type="evidence" value="ECO:0007669"/>
    <property type="project" value="InterPro"/>
</dbReference>
<evidence type="ECO:0000256" key="7">
    <source>
        <dbReference type="ARBA" id="ARBA00023277"/>
    </source>
</evidence>
<keyword evidence="5 8" id="KW-0418">Kinase</keyword>
<dbReference type="SUPFAM" id="SSF53067">
    <property type="entry name" value="Actin-like ATPase domain"/>
    <property type="match status" value="2"/>
</dbReference>
<reference evidence="12 13" key="1">
    <citation type="submission" date="2014-01" db="EMBL/GenBank/DDBJ databases">
        <title>Comparative genomics of Petrotoga.</title>
        <authorList>
            <person name="Chow K."/>
            <person name="Charchuk R."/>
            <person name="Nesbo C.L."/>
        </authorList>
    </citation>
    <scope>NUCLEOTIDE SEQUENCE [LARGE SCALE GENOMIC DNA]</scope>
    <source>
        <strain evidence="12 13">DSM 16923</strain>
    </source>
</reference>
<dbReference type="PIRSF" id="PIRSF000538">
    <property type="entry name" value="GlpK"/>
    <property type="match status" value="1"/>
</dbReference>
<proteinExistence type="inferred from homology"/>
<dbReference type="GO" id="GO:0004856">
    <property type="term" value="F:D-xylulokinase activity"/>
    <property type="evidence" value="ECO:0007669"/>
    <property type="project" value="UniProtKB-EC"/>
</dbReference>
<organism evidence="12 13">
    <name type="scientific">Petrotoga halophila DSM 16923</name>
    <dbReference type="NCBI Taxonomy" id="1122953"/>
    <lineage>
        <taxon>Bacteria</taxon>
        <taxon>Thermotogati</taxon>
        <taxon>Thermotogota</taxon>
        <taxon>Thermotogae</taxon>
        <taxon>Petrotogales</taxon>
        <taxon>Petrotogaceae</taxon>
        <taxon>Petrotoga</taxon>
    </lineage>
</organism>
<dbReference type="PRINTS" id="PR00475">
    <property type="entry name" value="HEXOKINASE"/>
</dbReference>
<dbReference type="AlphaFoldDB" id="A0A2S5E8L7"/>
<dbReference type="InterPro" id="IPR018483">
    <property type="entry name" value="Carb_kinase_FGGY_CS"/>
</dbReference>
<dbReference type="PROSITE" id="PS00933">
    <property type="entry name" value="FGGY_KINASES_1"/>
    <property type="match status" value="1"/>
</dbReference>
<evidence type="ECO:0000256" key="4">
    <source>
        <dbReference type="ARBA" id="ARBA00022741"/>
    </source>
</evidence>
<keyword evidence="4 9" id="KW-0547">Nucleotide-binding</keyword>
<comment type="caution">
    <text evidence="12">The sequence shown here is derived from an EMBL/GenBank/DDBJ whole genome shotgun (WGS) entry which is preliminary data.</text>
</comment>
<dbReference type="Proteomes" id="UP000236950">
    <property type="component" value="Unassembled WGS sequence"/>
</dbReference>
<dbReference type="InterPro" id="IPR006000">
    <property type="entry name" value="Xylulokinase"/>
</dbReference>
<comment type="similarity">
    <text evidence="1 8">Belongs to the FGGY kinase family.</text>
</comment>
<dbReference type="InterPro" id="IPR018485">
    <property type="entry name" value="FGGY_C"/>
</dbReference>
<dbReference type="Gene3D" id="3.30.420.40">
    <property type="match status" value="2"/>
</dbReference>
<dbReference type="NCBIfam" id="TIGR01312">
    <property type="entry name" value="XylB"/>
    <property type="match status" value="1"/>
</dbReference>
<dbReference type="InterPro" id="IPR018484">
    <property type="entry name" value="FGGY_N"/>
</dbReference>
<dbReference type="Pfam" id="PF02782">
    <property type="entry name" value="FGGY_C"/>
    <property type="match status" value="1"/>
</dbReference>
<dbReference type="EC" id="2.7.1.17" evidence="9"/>
<sequence>MIYIAYIGIDLGTTNLKVLLFSQKHGIVDFEKVKLSSKSFKEGFHEQNPYEWIEKTLFLMNKILKRNGSYSPKIKAIGFSGQMHGLVAIDNNGKLVMPCMTWMDRRAKEEAKLIPEKVDIFSITGNLSNPSFTLPKILWLKNNEEENYKKSSCFFQPKDFLRYFLGKNKALVTDKTDASATLLMDIKSHNWSQDILNVFDIDPQKLPKIKNSYEIVDYLNDEISREIGLNKNIPLIVGAGDQEAAAVGLGVLDEDESFVSCGTAAQIFRPTKQLALDKNAGVHIFCHPFTGWHYLGAIQNAGNVLEWALRTLDFDHTRIEEINMKKTNTLYFLPYLTGERTPIMDADAKGAWMGLSISHSKEDMIRSVLEGISFSIKLAYEKIKDVLGEENICYLIGGATKSKLWSQMIADVIEKELQTLKIYEGSAYGAALLAAIGCGDIDKNDLAKFKPQVNKLFYPNYQTKNYYKSKYQNFLKLIELEKDFRNFL</sequence>
<name>A0A2S5E8L7_9BACT</name>
<dbReference type="InterPro" id="IPR050406">
    <property type="entry name" value="FGGY_Carb_Kinase"/>
</dbReference>
<dbReference type="GO" id="GO:0005524">
    <property type="term" value="F:ATP binding"/>
    <property type="evidence" value="ECO:0007669"/>
    <property type="project" value="UniProtKB-KW"/>
</dbReference>